<dbReference type="InterPro" id="IPR045921">
    <property type="entry name" value="DUF6340"/>
</dbReference>
<dbReference type="Proteomes" id="UP001079672">
    <property type="component" value="Unassembled WGS sequence"/>
</dbReference>
<dbReference type="OrthoDB" id="1115705at2"/>
<dbReference type="Proteomes" id="UP000266644">
    <property type="component" value="Unassembled WGS sequence"/>
</dbReference>
<dbReference type="InterPro" id="IPR011990">
    <property type="entry name" value="TPR-like_helical_dom_sf"/>
</dbReference>
<dbReference type="EMBL" id="JMZZ02000220">
    <property type="protein sequence ID" value="KFX73401.1"/>
    <property type="molecule type" value="Genomic_DNA"/>
</dbReference>
<dbReference type="Proteomes" id="UP001075704">
    <property type="component" value="Unassembled WGS sequence"/>
</dbReference>
<dbReference type="EMBL" id="CP036553">
    <property type="protein sequence ID" value="QCQ36122.1"/>
    <property type="molecule type" value="Genomic_DNA"/>
</dbReference>
<dbReference type="Proteomes" id="UP000028294">
    <property type="component" value="Chromosome"/>
</dbReference>
<evidence type="ECO:0000313" key="7">
    <source>
        <dbReference type="EMBL" id="RHH14595.1"/>
    </source>
</evidence>
<keyword evidence="1" id="KW-0732">Signal</keyword>
<evidence type="ECO:0000256" key="1">
    <source>
        <dbReference type="SAM" id="SignalP"/>
    </source>
</evidence>
<protein>
    <submittedName>
        <fullName evidence="4">DUF6340 family protein</fullName>
    </submittedName>
    <submittedName>
        <fullName evidence="5">Tetratricopeptide repeat protein</fullName>
    </submittedName>
</protein>
<evidence type="ECO:0000313" key="5">
    <source>
        <dbReference type="EMBL" id="QCQ36122.1"/>
    </source>
</evidence>
<dbReference type="EMBL" id="JAPTZU010000002">
    <property type="protein sequence ID" value="MCZ2686721.1"/>
    <property type="molecule type" value="Genomic_DNA"/>
</dbReference>
<proteinExistence type="predicted"/>
<dbReference type="EMBL" id="QRJE01000007">
    <property type="protein sequence ID" value="RHH14595.1"/>
    <property type="molecule type" value="Genomic_DNA"/>
</dbReference>
<evidence type="ECO:0000313" key="3">
    <source>
        <dbReference type="EMBL" id="MCZ2655177.1"/>
    </source>
</evidence>
<gene>
    <name evidence="7" type="ORF">DW228_05555</name>
    <name evidence="6" type="ORF">EC80_009375</name>
    <name evidence="2" type="ORF">EE52_0218215</name>
    <name evidence="5" type="ORF">IA74_008375</name>
    <name evidence="3" type="ORF">O1422_13480</name>
    <name evidence="4" type="ORF">O1433_04310</name>
</gene>
<dbReference type="EMBL" id="CP036546">
    <property type="protein sequence ID" value="QCQ45047.1"/>
    <property type="molecule type" value="Genomic_DNA"/>
</dbReference>
<dbReference type="PROSITE" id="PS51257">
    <property type="entry name" value="PROKAR_LIPOPROTEIN"/>
    <property type="match status" value="1"/>
</dbReference>
<evidence type="ECO:0000313" key="6">
    <source>
        <dbReference type="EMBL" id="QCQ45047.1"/>
    </source>
</evidence>
<evidence type="ECO:0000313" key="9">
    <source>
        <dbReference type="Proteomes" id="UP000036847"/>
    </source>
</evidence>
<dbReference type="PATRIC" id="fig|817.51.peg.967"/>
<evidence type="ECO:0000313" key="8">
    <source>
        <dbReference type="Proteomes" id="UP000028294"/>
    </source>
</evidence>
<dbReference type="Pfam" id="PF19867">
    <property type="entry name" value="DUF6340"/>
    <property type="match status" value="1"/>
</dbReference>
<feature type="signal peptide" evidence="1">
    <location>
        <begin position="1"/>
        <end position="20"/>
    </location>
</feature>
<accession>A0A081TN24</accession>
<evidence type="ECO:0000313" key="2">
    <source>
        <dbReference type="EMBL" id="KFX73401.1"/>
    </source>
</evidence>
<dbReference type="EMBL" id="JAPUAC010000010">
    <property type="protein sequence ID" value="MCZ2655177.1"/>
    <property type="molecule type" value="Genomic_DNA"/>
</dbReference>
<dbReference type="SUPFAM" id="SSF48452">
    <property type="entry name" value="TPR-like"/>
    <property type="match status" value="1"/>
</dbReference>
<organism evidence="4 11">
    <name type="scientific">Bacteroides fragilis</name>
    <dbReference type="NCBI Taxonomy" id="817"/>
    <lineage>
        <taxon>Bacteria</taxon>
        <taxon>Pseudomonadati</taxon>
        <taxon>Bacteroidota</taxon>
        <taxon>Bacteroidia</taxon>
        <taxon>Bacteroidales</taxon>
        <taxon>Bacteroidaceae</taxon>
        <taxon>Bacteroides</taxon>
    </lineage>
</organism>
<sequence>MTKYPYILFVLLLVSFSSCQTVEQLSIDYMLPAEISFPNELKRVAIVNNVSATPDNTLPPKENKIKDKNELSRAVSYHDGQPVLTTEALAKAIAEQNYFNEVVICDSALRARDFRPRESTLSQEEVRTLTQTLGVDFIISLENLQMKSTRVFSYIPEWNTYYGTLDTKIYPTVKIYLPGRKSPMVTINSNDSIFWEEYGNTEAFVRSRLPDDKQMIRESSEFAGSIPVSKILPYWKTAYRYYFISGSVAMRDAAVYVKENEWDKASKLWEQAFEATKNNKKKMRAAFNLALYHEMKDSVEEAEKWAIKAQEFARKIDKIDSLKSSDIDFSRIPNYYLTSLYVNELKERAEGLGKLKGQMSRFNDDF</sequence>
<reference evidence="4" key="5">
    <citation type="submission" date="2022-12" db="EMBL/GenBank/DDBJ databases">
        <title>Development of a Multilocus Sequence Typing Scheme for Bacteroides fragilis Based on Whole Genome Sequencing Data and Clinical Application.</title>
        <authorList>
            <person name="Nielsen F.D."/>
            <person name="Justesen U.S."/>
        </authorList>
    </citation>
    <scope>NUCLEOTIDE SEQUENCE</scope>
    <source>
        <strain evidence="4">BF_AM_ODE_DK_2015_4</strain>
        <strain evidence="3">BF_BC_ODE_DK_2015_2</strain>
    </source>
</reference>
<feature type="chain" id="PRO_5010404634" evidence="1">
    <location>
        <begin position="21"/>
        <end position="366"/>
    </location>
</feature>
<reference evidence="8 9" key="4">
    <citation type="submission" date="2019-03" db="EMBL/GenBank/DDBJ databases">
        <title>Complete genome assembly of MDR B. fragilis.</title>
        <authorList>
            <person name="Sydenham T.V."/>
            <person name="Hasman H."/>
            <person name="Justesen U.S."/>
        </authorList>
    </citation>
    <scope>NUCLEOTIDE SEQUENCE [LARGE SCALE GENOMIC DNA]</scope>
    <source>
        <strain evidence="5 8">DCMOUH0067B</strain>
        <strain evidence="6 9">DCMSKEJBY0001B</strain>
    </source>
</reference>
<dbReference type="AlphaFoldDB" id="A0A081TN24"/>
<name>A0A081TN24_BACFG</name>
<reference evidence="7 10" key="3">
    <citation type="submission" date="2018-08" db="EMBL/GenBank/DDBJ databases">
        <title>A genome reference for cultivated species of the human gut microbiota.</title>
        <authorList>
            <person name="Zou Y."/>
            <person name="Xue W."/>
            <person name="Luo G."/>
        </authorList>
    </citation>
    <scope>NUCLEOTIDE SEQUENCE [LARGE SCALE GENOMIC DNA]</scope>
    <source>
        <strain evidence="7 10">AM18-6</strain>
    </source>
</reference>
<evidence type="ECO:0000313" key="11">
    <source>
        <dbReference type="Proteomes" id="UP001079672"/>
    </source>
</evidence>
<evidence type="ECO:0000313" key="10">
    <source>
        <dbReference type="Proteomes" id="UP000266644"/>
    </source>
</evidence>
<reference evidence="2" key="1">
    <citation type="book" date="2014" name="THE 24TH EUROPEAN CONGRESS OF CLINICAL MICROBIOLOGY AND INFECTIOUS DISEASES" publisher="ECCMID 2014" city="Barcelona, Spain">
        <title>Identification of resistance genes in three multidrug-resistant Bacteroides fragilis isolates by whole genome sequencing.</title>
        <editorList>
            <person name="Unknown"/>
            <person name="A."/>
        </editorList>
        <authorList>
            <person name="Sydenham T.V."/>
            <person name="Hasman H."/>
            <person name="Wang M."/>
            <person name="Soki J."/>
            <person name="Nagy E."/>
            <person name="Justesen U.S."/>
        </authorList>
    </citation>
    <scope>NUCLEOTIDE SEQUENCE</scope>
    <source>
        <strain evidence="2">DCMOUH0018B</strain>
        <strain evidence="6">DCMSKEJBY0001B</strain>
    </source>
</reference>
<dbReference type="RefSeq" id="WP_005809963.1">
    <property type="nucleotide sequence ID" value="NZ_CABJEQ010000012.1"/>
</dbReference>
<dbReference type="Proteomes" id="UP000036847">
    <property type="component" value="Chromosome"/>
</dbReference>
<reference evidence="2" key="2">
    <citation type="submission" date="2014-07" db="EMBL/GenBank/DDBJ databases">
        <title>Genetics and epidemiology of antimicrobial resistance in B. fragilis group.</title>
        <authorList>
            <person name="Sydenham T.V."/>
            <person name="Hasman H."/>
            <person name="Kemp M."/>
            <person name="Justesen U.S."/>
        </authorList>
    </citation>
    <scope>NUCLEOTIDE SEQUENCE [LARGE SCALE GENOMIC DNA]</scope>
    <source>
        <strain evidence="2">DCMOUH0018B</strain>
    </source>
</reference>
<evidence type="ECO:0000313" key="4">
    <source>
        <dbReference type="EMBL" id="MCZ2686721.1"/>
    </source>
</evidence>